<comment type="caution">
    <text evidence="3">The sequence shown here is derived from an EMBL/GenBank/DDBJ whole genome shotgun (WGS) entry which is preliminary data.</text>
</comment>
<organism evidence="3 4">
    <name type="scientific">Rubripirellula obstinata</name>
    <dbReference type="NCBI Taxonomy" id="406547"/>
    <lineage>
        <taxon>Bacteria</taxon>
        <taxon>Pseudomonadati</taxon>
        <taxon>Planctomycetota</taxon>
        <taxon>Planctomycetia</taxon>
        <taxon>Pirellulales</taxon>
        <taxon>Pirellulaceae</taxon>
        <taxon>Rubripirellula</taxon>
    </lineage>
</organism>
<dbReference type="SUPFAM" id="SSF54523">
    <property type="entry name" value="Pili subunits"/>
    <property type="match status" value="1"/>
</dbReference>
<evidence type="ECO:0000256" key="1">
    <source>
        <dbReference type="SAM" id="Phobius"/>
    </source>
</evidence>
<dbReference type="RefSeq" id="WP_068266817.1">
    <property type="nucleotide sequence ID" value="NZ_LWSK01000131.1"/>
</dbReference>
<evidence type="ECO:0000259" key="2">
    <source>
        <dbReference type="Pfam" id="PF07596"/>
    </source>
</evidence>
<name>A0A5B1CFR2_9BACT</name>
<dbReference type="PANTHER" id="PTHR30093:SF2">
    <property type="entry name" value="TYPE II SECRETION SYSTEM PROTEIN H"/>
    <property type="match status" value="1"/>
</dbReference>
<evidence type="ECO:0000313" key="4">
    <source>
        <dbReference type="Proteomes" id="UP000322699"/>
    </source>
</evidence>
<feature type="domain" description="DUF1559" evidence="2">
    <location>
        <begin position="39"/>
        <end position="372"/>
    </location>
</feature>
<proteinExistence type="predicted"/>
<dbReference type="NCBIfam" id="TIGR02532">
    <property type="entry name" value="IV_pilin_GFxxxE"/>
    <property type="match status" value="1"/>
</dbReference>
<dbReference type="OrthoDB" id="241541at2"/>
<keyword evidence="1" id="KW-0472">Membrane</keyword>
<protein>
    <recommendedName>
        <fullName evidence="2">DUF1559 domain-containing protein</fullName>
    </recommendedName>
</protein>
<feature type="transmembrane region" description="Helical" evidence="1">
    <location>
        <begin position="20"/>
        <end position="38"/>
    </location>
</feature>
<dbReference type="InterPro" id="IPR045584">
    <property type="entry name" value="Pilin-like"/>
</dbReference>
<gene>
    <name evidence="3" type="ORF">LF1_25760</name>
</gene>
<dbReference type="NCBIfam" id="TIGR04294">
    <property type="entry name" value="pre_pil_HX9DG"/>
    <property type="match status" value="1"/>
</dbReference>
<dbReference type="InterPro" id="IPR011453">
    <property type="entry name" value="DUF1559"/>
</dbReference>
<evidence type="ECO:0000313" key="3">
    <source>
        <dbReference type="EMBL" id="KAA1260038.1"/>
    </source>
</evidence>
<keyword evidence="1" id="KW-0812">Transmembrane</keyword>
<dbReference type="AlphaFoldDB" id="A0A5B1CFR2"/>
<dbReference type="Pfam" id="PF07963">
    <property type="entry name" value="N_methyl"/>
    <property type="match status" value="1"/>
</dbReference>
<dbReference type="InterPro" id="IPR012902">
    <property type="entry name" value="N_methyl_site"/>
</dbReference>
<reference evidence="3 4" key="1">
    <citation type="submission" date="2019-08" db="EMBL/GenBank/DDBJ databases">
        <title>Deep-cultivation of Planctomycetes and their phenomic and genomic characterization uncovers novel biology.</title>
        <authorList>
            <person name="Wiegand S."/>
            <person name="Jogler M."/>
            <person name="Boedeker C."/>
            <person name="Pinto D."/>
            <person name="Vollmers J."/>
            <person name="Rivas-Marin E."/>
            <person name="Kohn T."/>
            <person name="Peeters S.H."/>
            <person name="Heuer A."/>
            <person name="Rast P."/>
            <person name="Oberbeckmann S."/>
            <person name="Bunk B."/>
            <person name="Jeske O."/>
            <person name="Meyerdierks A."/>
            <person name="Storesund J.E."/>
            <person name="Kallscheuer N."/>
            <person name="Luecker S."/>
            <person name="Lage O.M."/>
            <person name="Pohl T."/>
            <person name="Merkel B.J."/>
            <person name="Hornburger P."/>
            <person name="Mueller R.-W."/>
            <person name="Bruemmer F."/>
            <person name="Labrenz M."/>
            <person name="Spormann A.M."/>
            <person name="Op Den Camp H."/>
            <person name="Overmann J."/>
            <person name="Amann R."/>
            <person name="Jetten M.S.M."/>
            <person name="Mascher T."/>
            <person name="Medema M.H."/>
            <person name="Devos D.P."/>
            <person name="Kaster A.-K."/>
            <person name="Ovreas L."/>
            <person name="Rohde M."/>
            <person name="Galperin M.Y."/>
            <person name="Jogler C."/>
        </authorList>
    </citation>
    <scope>NUCLEOTIDE SEQUENCE [LARGE SCALE GENOMIC DNA]</scope>
    <source>
        <strain evidence="3 4">LF1</strain>
    </source>
</reference>
<dbReference type="Gene3D" id="3.30.700.10">
    <property type="entry name" value="Glycoprotein, Type 4 Pilin"/>
    <property type="match status" value="1"/>
</dbReference>
<dbReference type="PANTHER" id="PTHR30093">
    <property type="entry name" value="GENERAL SECRETION PATHWAY PROTEIN G"/>
    <property type="match status" value="1"/>
</dbReference>
<dbReference type="Proteomes" id="UP000322699">
    <property type="component" value="Unassembled WGS sequence"/>
</dbReference>
<dbReference type="Pfam" id="PF07596">
    <property type="entry name" value="SBP_bac_10"/>
    <property type="match status" value="1"/>
</dbReference>
<sequence length="413" mass="44673">MTYRNHAEPKNRLGFTLVELLVVIAIIGVLVGLLLPAVQAAREAARRMSCSNNFKQIGLGVHNYHSAYNKLPGYRTGTNDGQTWPPGFTQNSNIFNLSPLVGILPFIEQQALWEQVSNPNIQNSDGSTRAVNDPWPPMGPTVDGNDQYIPWVTEAQTYRCPSDPGIGAPAYGRTNYAACLGDSYGNPNGEFVWWNTSDRLDDQGWVVNGRAGDRGMFFARRQTAFRDCLDGLANTIMYGEITTDLGDNDKRTRAAIHQISGASALEHNPLSCRGGLDPLRPQFWGPLATFTTWAGQVRLRRGAQWASAFDIMGGFHTVLPPNSEICTDAGAGDWGGVMTARANYTASSRHQGGVHVLMGDGAVKFVSDSVEAGDSSAGNVTPTANNSGRESPYGLWGALGSRASKEIPDMSNF</sequence>
<dbReference type="EMBL" id="VRLW01000001">
    <property type="protein sequence ID" value="KAA1260038.1"/>
    <property type="molecule type" value="Genomic_DNA"/>
</dbReference>
<dbReference type="InterPro" id="IPR027558">
    <property type="entry name" value="Pre_pil_HX9DG_C"/>
</dbReference>
<accession>A0A5B1CFR2</accession>
<keyword evidence="1" id="KW-1133">Transmembrane helix</keyword>
<keyword evidence="4" id="KW-1185">Reference proteome</keyword>